<evidence type="ECO:0000313" key="1">
    <source>
        <dbReference type="EMBL" id="KAK3608738.1"/>
    </source>
</evidence>
<comment type="caution">
    <text evidence="1">The sequence shown here is derived from an EMBL/GenBank/DDBJ whole genome shotgun (WGS) entry which is preliminary data.</text>
</comment>
<keyword evidence="2" id="KW-1185">Reference proteome</keyword>
<reference evidence="1" key="3">
    <citation type="submission" date="2023-05" db="EMBL/GenBank/DDBJ databases">
        <authorList>
            <person name="Smith C.H."/>
        </authorList>
    </citation>
    <scope>NUCLEOTIDE SEQUENCE</scope>
    <source>
        <strain evidence="1">CHS0354</strain>
        <tissue evidence="1">Mantle</tissue>
    </source>
</reference>
<protein>
    <submittedName>
        <fullName evidence="1">Uncharacterized protein</fullName>
    </submittedName>
</protein>
<gene>
    <name evidence="1" type="ORF">CHS0354_022666</name>
</gene>
<proteinExistence type="predicted"/>
<reference evidence="1" key="2">
    <citation type="journal article" date="2021" name="Genome Biol. Evol.">
        <title>Developing a high-quality reference genome for a parasitic bivalve with doubly uniparental inheritance (Bivalvia: Unionida).</title>
        <authorList>
            <person name="Smith C.H."/>
        </authorList>
    </citation>
    <scope>NUCLEOTIDE SEQUENCE</scope>
    <source>
        <strain evidence="1">CHS0354</strain>
        <tissue evidence="1">Mantle</tissue>
    </source>
</reference>
<evidence type="ECO:0000313" key="2">
    <source>
        <dbReference type="Proteomes" id="UP001195483"/>
    </source>
</evidence>
<organism evidence="1 2">
    <name type="scientific">Potamilus streckersoni</name>
    <dbReference type="NCBI Taxonomy" id="2493646"/>
    <lineage>
        <taxon>Eukaryota</taxon>
        <taxon>Metazoa</taxon>
        <taxon>Spiralia</taxon>
        <taxon>Lophotrochozoa</taxon>
        <taxon>Mollusca</taxon>
        <taxon>Bivalvia</taxon>
        <taxon>Autobranchia</taxon>
        <taxon>Heteroconchia</taxon>
        <taxon>Palaeoheterodonta</taxon>
        <taxon>Unionida</taxon>
        <taxon>Unionoidea</taxon>
        <taxon>Unionidae</taxon>
        <taxon>Ambleminae</taxon>
        <taxon>Lampsilini</taxon>
        <taxon>Potamilus</taxon>
    </lineage>
</organism>
<name>A0AAE0TFG8_9BIVA</name>
<sequence length="110" mass="12915">MHRVADGQFTMTWLSLWMHEIAPSTAHVLELEPKWIRCSQNLDFEQQLNYMQQFASAQFTTSGRLVNNAGSKLPRHVFVASAVRRENMMENKYVFIHLNLSRIHVRINSR</sequence>
<dbReference type="AlphaFoldDB" id="A0AAE0TFG8"/>
<dbReference type="EMBL" id="JAEAOA010001378">
    <property type="protein sequence ID" value="KAK3608738.1"/>
    <property type="molecule type" value="Genomic_DNA"/>
</dbReference>
<reference evidence="1" key="1">
    <citation type="journal article" date="2021" name="Genome Biol. Evol.">
        <title>A High-Quality Reference Genome for a Parasitic Bivalve with Doubly Uniparental Inheritance (Bivalvia: Unionida).</title>
        <authorList>
            <person name="Smith C.H."/>
        </authorList>
    </citation>
    <scope>NUCLEOTIDE SEQUENCE</scope>
    <source>
        <strain evidence="1">CHS0354</strain>
    </source>
</reference>
<dbReference type="Proteomes" id="UP001195483">
    <property type="component" value="Unassembled WGS sequence"/>
</dbReference>
<accession>A0AAE0TFG8</accession>